<name>E8ZJP2_MYCHL</name>
<proteinExistence type="predicted"/>
<dbReference type="AlphaFoldDB" id="E8ZJP2"/>
<evidence type="ECO:0000313" key="2">
    <source>
        <dbReference type="Proteomes" id="UP000008637"/>
    </source>
</evidence>
<reference evidence="1 2" key="1">
    <citation type="journal article" date="2011" name="J. Bacteriol.">
        <title>Complete genome sequence of Mycoplasma haemofelis, a hemotropic mycoplasma.</title>
        <authorList>
            <person name="Barker E.N."/>
            <person name="Helps C.R."/>
            <person name="Peters I.R."/>
            <person name="Darby A.C."/>
            <person name="Radford A.D."/>
            <person name="Tasker S."/>
        </authorList>
    </citation>
    <scope>NUCLEOTIDE SEQUENCE [LARGE SCALE GENOMIC DNA]</scope>
    <source>
        <strain evidence="1 2">Langford 1</strain>
    </source>
</reference>
<dbReference type="HOGENOM" id="CLU_098620_2_0_14"/>
<dbReference type="EMBL" id="FR773153">
    <property type="protein sequence ID" value="CBY93363.1"/>
    <property type="molecule type" value="Genomic_DNA"/>
</dbReference>
<evidence type="ECO:0000313" key="1">
    <source>
        <dbReference type="EMBL" id="CBY93363.1"/>
    </source>
</evidence>
<keyword evidence="2" id="KW-1185">Reference proteome</keyword>
<protein>
    <submittedName>
        <fullName evidence="1">Uncharacterized protein</fullName>
    </submittedName>
</protein>
<gene>
    <name evidence="1" type="ORF">HF1_13550</name>
</gene>
<dbReference type="OrthoDB" id="9819413at2"/>
<accession>E8ZJP2</accession>
<organism evidence="1 2">
    <name type="scientific">Mycoplasma haemofelis (strain Langford 1)</name>
    <name type="common">Haemobartonella felis</name>
    <dbReference type="NCBI Taxonomy" id="941640"/>
    <lineage>
        <taxon>Bacteria</taxon>
        <taxon>Bacillati</taxon>
        <taxon>Mycoplasmatota</taxon>
        <taxon>Mollicutes</taxon>
        <taxon>Mycoplasmataceae</taxon>
        <taxon>Mycoplasma</taxon>
    </lineage>
</organism>
<dbReference type="Proteomes" id="UP000008637">
    <property type="component" value="Chromosome"/>
</dbReference>
<dbReference type="KEGG" id="mha:HF1_13550"/>
<sequence>MPIQSKTLFPVAIVGSFAAWTAIKAARPFTIERYLKVTGRPMLSQGDSSSWDIQKARYSESNNQDLIRLGEGEISPKNIGKDPSNLKFWCEANSKRKFLGKDDWLFKLVATWCTSPISFTDQLENLGSEILDFEYDYYSNKDQQYWDSVIEDYWKKSKEEDWIQRVDVYMGKPFENGVLKKSEATVLYLKKWCEFNKEQPYKHELDPKFIRYKKWCTKA</sequence>